<reference evidence="2 3" key="1">
    <citation type="submission" date="2014-06" db="EMBL/GenBank/DDBJ databases">
        <authorList>
            <consortium name="DOE Joint Genome Institute"/>
            <person name="Kuo A."/>
            <person name="Kohler A."/>
            <person name="Nagy L.G."/>
            <person name="Floudas D."/>
            <person name="Copeland A."/>
            <person name="Barry K.W."/>
            <person name="Cichocki N."/>
            <person name="Veneault-Fourrey C."/>
            <person name="LaButti K."/>
            <person name="Lindquist E.A."/>
            <person name="Lipzen A."/>
            <person name="Lundell T."/>
            <person name="Morin E."/>
            <person name="Murat C."/>
            <person name="Sun H."/>
            <person name="Tunlid A."/>
            <person name="Henrissat B."/>
            <person name="Grigoriev I.V."/>
            <person name="Hibbett D.S."/>
            <person name="Martin F."/>
            <person name="Nordberg H.P."/>
            <person name="Cantor M.N."/>
            <person name="Hua S.X."/>
        </authorList>
    </citation>
    <scope>NUCLEOTIDE SEQUENCE [LARGE SCALE GENOMIC DNA]</scope>
    <source>
        <strain evidence="2 3">ATCC 200175</strain>
    </source>
</reference>
<feature type="compositionally biased region" description="Basic and acidic residues" evidence="1">
    <location>
        <begin position="122"/>
        <end position="132"/>
    </location>
</feature>
<sequence>MSQHFDASVGASLPQKRAAPKASLLLYRSAQLLKNTETASKSRTRGSREVDDDNGEDDDVHRAHVVPQHPEPTCQTAVNEAADTSNPNATSARPTVPVGKSNEPSNEGVEGSGEWGVGRKTKKDDSGGEDVRYVYVVPGPTSSPPDEAIRPLPPSTPLEGEKSDEAE</sequence>
<feature type="compositionally biased region" description="Polar residues" evidence="1">
    <location>
        <begin position="73"/>
        <end position="93"/>
    </location>
</feature>
<evidence type="ECO:0000313" key="3">
    <source>
        <dbReference type="Proteomes" id="UP000053647"/>
    </source>
</evidence>
<dbReference type="HOGENOM" id="CLU_1595072_0_0_1"/>
<dbReference type="Proteomes" id="UP000053647">
    <property type="component" value="Unassembled WGS sequence"/>
</dbReference>
<dbReference type="AlphaFoldDB" id="A0A0C9T7S7"/>
<name>A0A0C9T7S7_PAXIN</name>
<proteinExistence type="predicted"/>
<evidence type="ECO:0000313" key="2">
    <source>
        <dbReference type="EMBL" id="KIJ04347.1"/>
    </source>
</evidence>
<evidence type="ECO:0000256" key="1">
    <source>
        <dbReference type="SAM" id="MobiDB-lite"/>
    </source>
</evidence>
<reference evidence="3" key="2">
    <citation type="submission" date="2015-01" db="EMBL/GenBank/DDBJ databases">
        <title>Evolutionary Origins and Diversification of the Mycorrhizal Mutualists.</title>
        <authorList>
            <consortium name="DOE Joint Genome Institute"/>
            <consortium name="Mycorrhizal Genomics Consortium"/>
            <person name="Kohler A."/>
            <person name="Kuo A."/>
            <person name="Nagy L.G."/>
            <person name="Floudas D."/>
            <person name="Copeland A."/>
            <person name="Barry K.W."/>
            <person name="Cichocki N."/>
            <person name="Veneault-Fourrey C."/>
            <person name="LaButti K."/>
            <person name="Lindquist E.A."/>
            <person name="Lipzen A."/>
            <person name="Lundell T."/>
            <person name="Morin E."/>
            <person name="Murat C."/>
            <person name="Riley R."/>
            <person name="Ohm R."/>
            <person name="Sun H."/>
            <person name="Tunlid A."/>
            <person name="Henrissat B."/>
            <person name="Grigoriev I.V."/>
            <person name="Hibbett D.S."/>
            <person name="Martin F."/>
        </authorList>
    </citation>
    <scope>NUCLEOTIDE SEQUENCE [LARGE SCALE GENOMIC DNA]</scope>
    <source>
        <strain evidence="3">ATCC 200175</strain>
    </source>
</reference>
<accession>A0A0C9T7S7</accession>
<dbReference type="OrthoDB" id="10533923at2759"/>
<gene>
    <name evidence="2" type="ORF">PAXINDRAFT_22367</name>
</gene>
<feature type="region of interest" description="Disordered" evidence="1">
    <location>
        <begin position="1"/>
        <end position="20"/>
    </location>
</feature>
<feature type="region of interest" description="Disordered" evidence="1">
    <location>
        <begin position="33"/>
        <end position="167"/>
    </location>
</feature>
<organism evidence="2 3">
    <name type="scientific">Paxillus involutus ATCC 200175</name>
    <dbReference type="NCBI Taxonomy" id="664439"/>
    <lineage>
        <taxon>Eukaryota</taxon>
        <taxon>Fungi</taxon>
        <taxon>Dikarya</taxon>
        <taxon>Basidiomycota</taxon>
        <taxon>Agaricomycotina</taxon>
        <taxon>Agaricomycetes</taxon>
        <taxon>Agaricomycetidae</taxon>
        <taxon>Boletales</taxon>
        <taxon>Paxilineae</taxon>
        <taxon>Paxillaceae</taxon>
        <taxon>Paxillus</taxon>
    </lineage>
</organism>
<protein>
    <submittedName>
        <fullName evidence="2">Uncharacterized protein</fullName>
    </submittedName>
</protein>
<dbReference type="EMBL" id="KN821917">
    <property type="protein sequence ID" value="KIJ04347.1"/>
    <property type="molecule type" value="Genomic_DNA"/>
</dbReference>
<keyword evidence="3" id="KW-1185">Reference proteome</keyword>